<organism evidence="2 3">
    <name type="scientific">Strigamia maritima</name>
    <name type="common">European centipede</name>
    <name type="synonym">Geophilus maritimus</name>
    <dbReference type="NCBI Taxonomy" id="126957"/>
    <lineage>
        <taxon>Eukaryota</taxon>
        <taxon>Metazoa</taxon>
        <taxon>Ecdysozoa</taxon>
        <taxon>Arthropoda</taxon>
        <taxon>Myriapoda</taxon>
        <taxon>Chilopoda</taxon>
        <taxon>Pleurostigmophora</taxon>
        <taxon>Geophilomorpha</taxon>
        <taxon>Linotaeniidae</taxon>
        <taxon>Strigamia</taxon>
    </lineage>
</organism>
<dbReference type="PhylomeDB" id="T1J222"/>
<keyword evidence="3" id="KW-1185">Reference proteome</keyword>
<dbReference type="EMBL" id="JH431795">
    <property type="status" value="NOT_ANNOTATED_CDS"/>
    <property type="molecule type" value="Genomic_DNA"/>
</dbReference>
<reference evidence="3" key="1">
    <citation type="submission" date="2011-05" db="EMBL/GenBank/DDBJ databases">
        <authorList>
            <person name="Richards S.R."/>
            <person name="Qu J."/>
            <person name="Jiang H."/>
            <person name="Jhangiani S.N."/>
            <person name="Agravi P."/>
            <person name="Goodspeed R."/>
            <person name="Gross S."/>
            <person name="Mandapat C."/>
            <person name="Jackson L."/>
            <person name="Mathew T."/>
            <person name="Pu L."/>
            <person name="Thornton R."/>
            <person name="Saada N."/>
            <person name="Wilczek-Boney K.B."/>
            <person name="Lee S."/>
            <person name="Kovar C."/>
            <person name="Wu Y."/>
            <person name="Scherer S.E."/>
            <person name="Worley K.C."/>
            <person name="Muzny D.M."/>
            <person name="Gibbs R."/>
        </authorList>
    </citation>
    <scope>NUCLEOTIDE SEQUENCE</scope>
    <source>
        <strain evidence="3">Brora</strain>
    </source>
</reference>
<dbReference type="EnsemblMetazoa" id="SMAR007598-RA">
    <property type="protein sequence ID" value="SMAR007598-PA"/>
    <property type="gene ID" value="SMAR007598"/>
</dbReference>
<evidence type="ECO:0000313" key="3">
    <source>
        <dbReference type="Proteomes" id="UP000014500"/>
    </source>
</evidence>
<protein>
    <submittedName>
        <fullName evidence="2">Uncharacterized protein</fullName>
    </submittedName>
</protein>
<dbReference type="AlphaFoldDB" id="T1J222"/>
<sequence length="687" mass="80101">PHQKPKTYPQIDQETLDLIINLRSHPDVTFTVKPTPGGNFYITVPKSNVKDDNVHITPDVLKLIKLIHSPKDIKLNFKPQKDGTFTIIANDGKKDHKYPNIPRRLLQIVIKLYRNPHKNLQLKPTSDNQIYGNVQDDLPKTTTAVVNKEDINLIHHIRRHPHTDVTVKRDKTNEPTAKKHIPHVSPNIVNIATKLLTEPKLPFHIYTGRDGRHVLTLPIRPKELIVPDVPKDLIKFIDKHRHNPHLQVDVASSKTPNKYDVTYQERNKPLKHFKNLEPKTVQLIVELFNTPSTEYRVQPQPNGKLTVRPSRDDVPTFDVLITPDQLTTLGDFRNPKIDSVKVSPGTKPNTYKIVFDDLHDHKNPVTVNDIKPLFLNFLVRLHTEPNLPLKAAVDEDGHLIATAPKRVSHNIFHDASHIARHSPEVELHLPEDRIVKLNFRPDFPYNFYLDDDNTVTMIIKKDSLNPIFTHVKPEFFDFVKKVRHSKLVNIVIKHDEGAYEVIATTHHDEPRTFQLSPEELQLLVLFATYRDLEFKENIDNDQHLTIPVVLKATSTVLDFVKLVAATKVHSYPEYKEKDVDEPRDEEPRYELRPRLVFEPRVVLRPEFTERPDYRYLFDRISRGYAGEKTTRDKHHGRQEIGNFDRPRHHTHRHQGHELYYKFKKEGAYDDCKCARKHRYTPQRSREF</sequence>
<feature type="region of interest" description="Disordered" evidence="1">
    <location>
        <begin position="627"/>
        <end position="651"/>
    </location>
</feature>
<accession>T1J222</accession>
<name>T1J222_STRMM</name>
<evidence type="ECO:0000313" key="2">
    <source>
        <dbReference type="EnsemblMetazoa" id="SMAR007598-PA"/>
    </source>
</evidence>
<evidence type="ECO:0000256" key="1">
    <source>
        <dbReference type="SAM" id="MobiDB-lite"/>
    </source>
</evidence>
<dbReference type="HOGENOM" id="CLU_400962_0_0_1"/>
<dbReference type="Proteomes" id="UP000014500">
    <property type="component" value="Unassembled WGS sequence"/>
</dbReference>
<reference evidence="2" key="2">
    <citation type="submission" date="2015-02" db="UniProtKB">
        <authorList>
            <consortium name="EnsemblMetazoa"/>
        </authorList>
    </citation>
    <scope>IDENTIFICATION</scope>
</reference>
<proteinExistence type="predicted"/>